<keyword evidence="3" id="KW-1185">Reference proteome</keyword>
<keyword evidence="1" id="KW-1133">Transmembrane helix</keyword>
<proteinExistence type="predicted"/>
<gene>
    <name evidence="2" type="ORF">CLV28_2044</name>
</gene>
<reference evidence="2 3" key="1">
    <citation type="submission" date="2017-11" db="EMBL/GenBank/DDBJ databases">
        <title>Genomic Encyclopedia of Archaeal and Bacterial Type Strains, Phase II (KMG-II): From Individual Species to Whole Genera.</title>
        <authorList>
            <person name="Goeker M."/>
        </authorList>
    </citation>
    <scope>NUCLEOTIDE SEQUENCE [LARGE SCALE GENOMIC DNA]</scope>
    <source>
        <strain evidence="2 3">DSM 25478</strain>
    </source>
</reference>
<keyword evidence="1" id="KW-0812">Transmembrane</keyword>
<accession>A0A2M9CE90</accession>
<comment type="caution">
    <text evidence="2">The sequence shown here is derived from an EMBL/GenBank/DDBJ whole genome shotgun (WGS) entry which is preliminary data.</text>
</comment>
<dbReference type="EMBL" id="PGFE01000003">
    <property type="protein sequence ID" value="PJJ70213.1"/>
    <property type="molecule type" value="Genomic_DNA"/>
</dbReference>
<organism evidence="2 3">
    <name type="scientific">Sediminihabitans luteus</name>
    <dbReference type="NCBI Taxonomy" id="1138585"/>
    <lineage>
        <taxon>Bacteria</taxon>
        <taxon>Bacillati</taxon>
        <taxon>Actinomycetota</taxon>
        <taxon>Actinomycetes</taxon>
        <taxon>Micrococcales</taxon>
        <taxon>Cellulomonadaceae</taxon>
        <taxon>Sediminihabitans</taxon>
    </lineage>
</organism>
<evidence type="ECO:0000313" key="2">
    <source>
        <dbReference type="EMBL" id="PJJ70213.1"/>
    </source>
</evidence>
<keyword evidence="1" id="KW-0472">Membrane</keyword>
<evidence type="ECO:0000313" key="3">
    <source>
        <dbReference type="Proteomes" id="UP000231693"/>
    </source>
</evidence>
<protein>
    <submittedName>
        <fullName evidence="2">Uncharacterized protein</fullName>
    </submittedName>
</protein>
<evidence type="ECO:0000256" key="1">
    <source>
        <dbReference type="SAM" id="Phobius"/>
    </source>
</evidence>
<name>A0A2M9CE90_9CELL</name>
<feature type="transmembrane region" description="Helical" evidence="1">
    <location>
        <begin position="43"/>
        <end position="68"/>
    </location>
</feature>
<dbReference type="Proteomes" id="UP000231693">
    <property type="component" value="Unassembled WGS sequence"/>
</dbReference>
<sequence length="481" mass="48976">MSSSEDEFAARLRAAVEGAGASTTLDTGAVVRRSRHRARVRRGGAVAATLACVAAAAVAAPAALGALATTPAVAPASVGEGTSAAEVTAAGVPGVTVAEGAVAHEVDDERTVIDLGLDAWVPGERFFVTFAGASPNEVATDDVDLTFDVWAGDDADLATALETGTTPEPFTTGSDANRGYLVVRSADGAHELVVADMISFDDGPGPGDGEKLVLGAPSGDLYATEPFRTSSGDLVQSIDVAANPVRTGSGWAGNVYAVRVDATQDAVTPRFWAMDAPSGTLYCARACVAVWDGSEATLDPEPRTPSDLPMGDRGRIACVDALTAEAQEEGHERYVGDIAATCRVGAEVALEEATSTLNSWASERGEVASLSYGRGSPTTHGNSGAPDPQQAYTLLATCTRAVGADGGVAYRVLQGGVVIAEGEIACSSTIVEVPVPLTSTGPVTIDVPAVTDELDELEQFYATVLVDTDWTAAAGVTSSQG</sequence>
<dbReference type="RefSeq" id="WP_100423225.1">
    <property type="nucleotide sequence ID" value="NZ_BOOX01000001.1"/>
</dbReference>
<dbReference type="AlphaFoldDB" id="A0A2M9CE90"/>